<dbReference type="AlphaFoldDB" id="E4YQ09"/>
<protein>
    <submittedName>
        <fullName evidence="1">Uncharacterized protein</fullName>
    </submittedName>
</protein>
<gene>
    <name evidence="1" type="ORF">GSOID_T00031022001</name>
</gene>
<sequence>MIKTFIGQLYISNLEQNLQRKRPKNHVGNVYMKAWKGTQKRMKIMSDTARDRT</sequence>
<proteinExistence type="predicted"/>
<dbReference type="EMBL" id="FN655005">
    <property type="protein sequence ID" value="CBY37555.1"/>
    <property type="molecule type" value="Genomic_DNA"/>
</dbReference>
<evidence type="ECO:0000313" key="1">
    <source>
        <dbReference type="EMBL" id="CBY37555.1"/>
    </source>
</evidence>
<accession>E4YQ09</accession>
<dbReference type="Proteomes" id="UP000011014">
    <property type="component" value="Unassembled WGS sequence"/>
</dbReference>
<name>E4YQ09_OIKDI</name>
<organism evidence="1">
    <name type="scientific">Oikopleura dioica</name>
    <name type="common">Tunicate</name>
    <dbReference type="NCBI Taxonomy" id="34765"/>
    <lineage>
        <taxon>Eukaryota</taxon>
        <taxon>Metazoa</taxon>
        <taxon>Chordata</taxon>
        <taxon>Tunicata</taxon>
        <taxon>Appendicularia</taxon>
        <taxon>Copelata</taxon>
        <taxon>Oikopleuridae</taxon>
        <taxon>Oikopleura</taxon>
    </lineage>
</organism>
<reference evidence="1" key="1">
    <citation type="journal article" date="2010" name="Science">
        <title>Plasticity of animal genome architecture unmasked by rapid evolution of a pelagic tunicate.</title>
        <authorList>
            <person name="Denoeud F."/>
            <person name="Henriet S."/>
            <person name="Mungpakdee S."/>
            <person name="Aury J.M."/>
            <person name="Da Silva C."/>
            <person name="Brinkmann H."/>
            <person name="Mikhaleva J."/>
            <person name="Olsen L.C."/>
            <person name="Jubin C."/>
            <person name="Canestro C."/>
            <person name="Bouquet J.M."/>
            <person name="Danks G."/>
            <person name="Poulain J."/>
            <person name="Campsteijn C."/>
            <person name="Adamski M."/>
            <person name="Cross I."/>
            <person name="Yadetie F."/>
            <person name="Muffato M."/>
            <person name="Louis A."/>
            <person name="Butcher S."/>
            <person name="Tsagkogeorga G."/>
            <person name="Konrad A."/>
            <person name="Singh S."/>
            <person name="Jensen M.F."/>
            <person name="Cong E.H."/>
            <person name="Eikeseth-Otteraa H."/>
            <person name="Noel B."/>
            <person name="Anthouard V."/>
            <person name="Porcel B.M."/>
            <person name="Kachouri-Lafond R."/>
            <person name="Nishino A."/>
            <person name="Ugolini M."/>
            <person name="Chourrout P."/>
            <person name="Nishida H."/>
            <person name="Aasland R."/>
            <person name="Huzurbazar S."/>
            <person name="Westhof E."/>
            <person name="Delsuc F."/>
            <person name="Lehrach H."/>
            <person name="Reinhardt R."/>
            <person name="Weissenbach J."/>
            <person name="Roy S.W."/>
            <person name="Artiguenave F."/>
            <person name="Postlethwait J.H."/>
            <person name="Manak J.R."/>
            <person name="Thompson E.M."/>
            <person name="Jaillon O."/>
            <person name="Du Pasquier L."/>
            <person name="Boudinot P."/>
            <person name="Liberles D.A."/>
            <person name="Volff J.N."/>
            <person name="Philippe H."/>
            <person name="Lenhard B."/>
            <person name="Roest Crollius H."/>
            <person name="Wincker P."/>
            <person name="Chourrout D."/>
        </authorList>
    </citation>
    <scope>NUCLEOTIDE SEQUENCE [LARGE SCALE GENOMIC DNA]</scope>
</reference>